<protein>
    <submittedName>
        <fullName evidence="5">OmpH family outer membrane protein</fullName>
    </submittedName>
</protein>
<dbReference type="PANTHER" id="PTHR35089">
    <property type="entry name" value="CHAPERONE PROTEIN SKP"/>
    <property type="match status" value="1"/>
</dbReference>
<evidence type="ECO:0000256" key="3">
    <source>
        <dbReference type="SAM" id="MobiDB-lite"/>
    </source>
</evidence>
<proteinExistence type="inferred from homology"/>
<feature type="signal peptide" evidence="4">
    <location>
        <begin position="1"/>
        <end position="26"/>
    </location>
</feature>
<feature type="region of interest" description="Disordered" evidence="3">
    <location>
        <begin position="184"/>
        <end position="226"/>
    </location>
</feature>
<evidence type="ECO:0000256" key="4">
    <source>
        <dbReference type="SAM" id="SignalP"/>
    </source>
</evidence>
<gene>
    <name evidence="5" type="ORF">ILT43_00960</name>
</gene>
<name>A0ABS2D1Y0_9SPHN</name>
<feature type="chain" id="PRO_5047289772" evidence="4">
    <location>
        <begin position="27"/>
        <end position="226"/>
    </location>
</feature>
<evidence type="ECO:0000313" key="6">
    <source>
        <dbReference type="Proteomes" id="UP000763641"/>
    </source>
</evidence>
<organism evidence="5 6">
    <name type="scientific">Sphingomonas longa</name>
    <dbReference type="NCBI Taxonomy" id="2778730"/>
    <lineage>
        <taxon>Bacteria</taxon>
        <taxon>Pseudomonadati</taxon>
        <taxon>Pseudomonadota</taxon>
        <taxon>Alphaproteobacteria</taxon>
        <taxon>Sphingomonadales</taxon>
        <taxon>Sphingomonadaceae</taxon>
        <taxon>Sphingomonas</taxon>
    </lineage>
</organism>
<comment type="caution">
    <text evidence="5">The sequence shown here is derived from an EMBL/GenBank/DDBJ whole genome shotgun (WGS) entry which is preliminary data.</text>
</comment>
<dbReference type="Gene3D" id="3.30.910.20">
    <property type="entry name" value="Skp domain"/>
    <property type="match status" value="1"/>
</dbReference>
<evidence type="ECO:0000313" key="5">
    <source>
        <dbReference type="EMBL" id="MBM6574925.1"/>
    </source>
</evidence>
<reference evidence="5 6" key="1">
    <citation type="submission" date="2020-12" db="EMBL/GenBank/DDBJ databases">
        <title>Sphingomonas sp.</title>
        <authorList>
            <person name="Kim M.K."/>
        </authorList>
    </citation>
    <scope>NUCLEOTIDE SEQUENCE [LARGE SCALE GENOMIC DNA]</scope>
    <source>
        <strain evidence="5 6">BT552</strain>
    </source>
</reference>
<dbReference type="SUPFAM" id="SSF111384">
    <property type="entry name" value="OmpH-like"/>
    <property type="match status" value="1"/>
</dbReference>
<sequence length="226" mass="23431">MTNFKKLLLAAVVAVPAIAVGTSTSAQTVAVANPDQAVANSRAWATARTQIETTYKAQIDQANARREAIGRELQPLVTAFNTARAAPNANQAALQTQAQQIQTREQAAQQELGRITLPAQRAQAYVVEQISGRLPEAVQAVVRARNVSLLVRPDAALFAAPASDVTAAITTELDRLVPTVGITPPANWQPGQQQGAAAPAAGAAPAATTPAARPTTPAARPANTGR</sequence>
<dbReference type="Pfam" id="PF03938">
    <property type="entry name" value="OmpH"/>
    <property type="match status" value="1"/>
</dbReference>
<keyword evidence="2 4" id="KW-0732">Signal</keyword>
<dbReference type="RefSeq" id="WP_204193314.1">
    <property type="nucleotide sequence ID" value="NZ_JAFEMC010000001.1"/>
</dbReference>
<dbReference type="PANTHER" id="PTHR35089:SF1">
    <property type="entry name" value="CHAPERONE PROTEIN SKP"/>
    <property type="match status" value="1"/>
</dbReference>
<accession>A0ABS2D1Y0</accession>
<evidence type="ECO:0000256" key="2">
    <source>
        <dbReference type="ARBA" id="ARBA00022729"/>
    </source>
</evidence>
<dbReference type="Proteomes" id="UP000763641">
    <property type="component" value="Unassembled WGS sequence"/>
</dbReference>
<comment type="similarity">
    <text evidence="1">Belongs to the Skp family.</text>
</comment>
<dbReference type="InterPro" id="IPR005632">
    <property type="entry name" value="Chaperone_Skp"/>
</dbReference>
<dbReference type="EMBL" id="JAFEMC010000001">
    <property type="protein sequence ID" value="MBM6574925.1"/>
    <property type="molecule type" value="Genomic_DNA"/>
</dbReference>
<dbReference type="InterPro" id="IPR024930">
    <property type="entry name" value="Skp_dom_sf"/>
</dbReference>
<evidence type="ECO:0000256" key="1">
    <source>
        <dbReference type="ARBA" id="ARBA00009091"/>
    </source>
</evidence>
<dbReference type="SMART" id="SM00935">
    <property type="entry name" value="OmpH"/>
    <property type="match status" value="1"/>
</dbReference>
<keyword evidence="6" id="KW-1185">Reference proteome</keyword>